<dbReference type="AlphaFoldDB" id="A0A9Q0MMK8"/>
<dbReference type="EMBL" id="WJQU01002386">
    <property type="protein sequence ID" value="KAJ6632937.1"/>
    <property type="molecule type" value="Genomic_DNA"/>
</dbReference>
<dbReference type="OrthoDB" id="7777012at2759"/>
<dbReference type="SUPFAM" id="SSF52047">
    <property type="entry name" value="RNI-like"/>
    <property type="match status" value="1"/>
</dbReference>
<organism evidence="2 3">
    <name type="scientific">Pseudolycoriella hygida</name>
    <dbReference type="NCBI Taxonomy" id="35572"/>
    <lineage>
        <taxon>Eukaryota</taxon>
        <taxon>Metazoa</taxon>
        <taxon>Ecdysozoa</taxon>
        <taxon>Arthropoda</taxon>
        <taxon>Hexapoda</taxon>
        <taxon>Insecta</taxon>
        <taxon>Pterygota</taxon>
        <taxon>Neoptera</taxon>
        <taxon>Endopterygota</taxon>
        <taxon>Diptera</taxon>
        <taxon>Nematocera</taxon>
        <taxon>Sciaroidea</taxon>
        <taxon>Sciaridae</taxon>
        <taxon>Pseudolycoriella</taxon>
    </lineage>
</organism>
<dbReference type="Proteomes" id="UP001151699">
    <property type="component" value="Unassembled WGS sequence"/>
</dbReference>
<dbReference type="CDD" id="cd09917">
    <property type="entry name" value="F-box_SF"/>
    <property type="match status" value="1"/>
</dbReference>
<proteinExistence type="predicted"/>
<dbReference type="Pfam" id="PF12937">
    <property type="entry name" value="F-box-like"/>
    <property type="match status" value="1"/>
</dbReference>
<evidence type="ECO:0000313" key="3">
    <source>
        <dbReference type="Proteomes" id="UP001151699"/>
    </source>
</evidence>
<protein>
    <recommendedName>
        <fullName evidence="1">F-box domain-containing protein</fullName>
    </recommendedName>
</protein>
<dbReference type="PROSITE" id="PS50181">
    <property type="entry name" value="FBOX"/>
    <property type="match status" value="1"/>
</dbReference>
<dbReference type="Gene3D" id="3.80.10.10">
    <property type="entry name" value="Ribonuclease Inhibitor"/>
    <property type="match status" value="1"/>
</dbReference>
<accession>A0A9Q0MMK8</accession>
<sequence length="499" mass="57929">MDPLENEPNSPIGNVPVEIFLTIFLSLDVKCLKNLALTCSWFRDIITENVLVTRKMKLKLAKDFWQSHQELPHFGRRYETIEIYDVENSHSMLVDLSVRFGNCLRILTIEKSTLDEFTLFTILSSCECLEELWMSEVEIRRNLEEIREIILTKLRSVTIRYTSWRVFRYLVGAQISSLEIDSYVDEGRGTRHHLVQMLSKQNQLTTLALYGTACRTLFRNSDVNWRSRLTSFHIKYYFGKNSNNVDENIVQFLLLNSQTLTNVEISLPNSRRVAACTVLNLGNVTSLTLQINGLQRYEDFYVQLANEVPNRKLKHLNLSAHSSHSRFIKSILKRYPTVTDLELRIVENTNVVQNMLPFLSDRFPHVEQLFVPETSNVVLTFPALKKLHLSYFKDVNNLVKFIGKNKSIEIVIVDFVHVQQMSSIDKLIYDTRIPHLSLAGCSQSLQKIIDLVQSKQPEQMQTLELRLLAHESHEAFKIHFPCDLNDLKVKFLRFFGADL</sequence>
<dbReference type="InterPro" id="IPR001810">
    <property type="entry name" value="F-box_dom"/>
</dbReference>
<dbReference type="SUPFAM" id="SSF81383">
    <property type="entry name" value="F-box domain"/>
    <property type="match status" value="1"/>
</dbReference>
<keyword evidence="3" id="KW-1185">Reference proteome</keyword>
<comment type="caution">
    <text evidence="2">The sequence shown here is derived from an EMBL/GenBank/DDBJ whole genome shotgun (WGS) entry which is preliminary data.</text>
</comment>
<name>A0A9Q0MMK8_9DIPT</name>
<feature type="domain" description="F-box" evidence="1">
    <location>
        <begin position="9"/>
        <end position="56"/>
    </location>
</feature>
<dbReference type="InterPro" id="IPR036047">
    <property type="entry name" value="F-box-like_dom_sf"/>
</dbReference>
<evidence type="ECO:0000259" key="1">
    <source>
        <dbReference type="PROSITE" id="PS50181"/>
    </source>
</evidence>
<gene>
    <name evidence="2" type="ORF">Bhyg_15802</name>
</gene>
<dbReference type="InterPro" id="IPR032675">
    <property type="entry name" value="LRR_dom_sf"/>
</dbReference>
<evidence type="ECO:0000313" key="2">
    <source>
        <dbReference type="EMBL" id="KAJ6632937.1"/>
    </source>
</evidence>
<reference evidence="2" key="1">
    <citation type="submission" date="2022-07" db="EMBL/GenBank/DDBJ databases">
        <authorList>
            <person name="Trinca V."/>
            <person name="Uliana J.V.C."/>
            <person name="Torres T.T."/>
            <person name="Ward R.J."/>
            <person name="Monesi N."/>
        </authorList>
    </citation>
    <scope>NUCLEOTIDE SEQUENCE</scope>
    <source>
        <strain evidence="2">HSMRA1968</strain>
        <tissue evidence="2">Whole embryos</tissue>
    </source>
</reference>